<dbReference type="GO" id="GO:0032259">
    <property type="term" value="P:methylation"/>
    <property type="evidence" value="ECO:0007669"/>
    <property type="project" value="UniProtKB-KW"/>
</dbReference>
<protein>
    <submittedName>
        <fullName evidence="6">O-methyltransferase</fullName>
    </submittedName>
</protein>
<dbReference type="PROSITE" id="PS51683">
    <property type="entry name" value="SAM_OMT_II"/>
    <property type="match status" value="1"/>
</dbReference>
<comment type="caution">
    <text evidence="6">The sequence shown here is derived from an EMBL/GenBank/DDBJ whole genome shotgun (WGS) entry which is preliminary data.</text>
</comment>
<proteinExistence type="predicted"/>
<feature type="active site" description="Proton acceptor" evidence="4">
    <location>
        <position position="310"/>
    </location>
</feature>
<dbReference type="PIRSF" id="PIRSF005739">
    <property type="entry name" value="O-mtase"/>
    <property type="match status" value="1"/>
</dbReference>
<evidence type="ECO:0000313" key="6">
    <source>
        <dbReference type="EMBL" id="KAF4471772.1"/>
    </source>
</evidence>
<dbReference type="PANTHER" id="PTHR43712">
    <property type="entry name" value="PUTATIVE (AFU_ORTHOLOGUE AFUA_4G14580)-RELATED"/>
    <property type="match status" value="1"/>
</dbReference>
<sequence>MAIDKSRLQTLSSQLAGVLNNSAANDLDDPTNRQAIVAAAQGSIYEATLPEEQWNEQAAVMGSITATRLFLKWGAFDAIPTDGAIAYADLAKNLDADESLIRRVGGMLVSTRILRQVGDDQLAHTPKSLIQTNSSGYSYLFRMMFDENIFPFIFMPQYFDKYGLREPKGETHNPYTFANGQPEKSYWDVMHKDPERMRVFQQSMKTAETMMPAAGLYDYSWIQGEVNKGGDRPLLVDVGGGRGHIVQAICGEYAWMPKDRCVVQDREDVIKEAQQLDVPELKGVKLMPHDFNTEQPTKGALVYHLRRILHDYGDATCITILRHLAEAMAKDSRLLIVDQAVGNPPSQMAAHFDFVMMTIGGKERTAKDFERLTKEVGLRILKIHEKAGAPLAVVECVKAR</sequence>
<keyword evidence="7" id="KW-1185">Reference proteome</keyword>
<gene>
    <name evidence="6" type="ORF">FALBO_1314</name>
</gene>
<dbReference type="Gene3D" id="1.10.10.10">
    <property type="entry name" value="Winged helix-like DNA-binding domain superfamily/Winged helix DNA-binding domain"/>
    <property type="match status" value="1"/>
</dbReference>
<accession>A0A8H4PIJ5</accession>
<dbReference type="InterPro" id="IPR016461">
    <property type="entry name" value="COMT-like"/>
</dbReference>
<evidence type="ECO:0000313" key="7">
    <source>
        <dbReference type="Proteomes" id="UP000554235"/>
    </source>
</evidence>
<evidence type="ECO:0000256" key="1">
    <source>
        <dbReference type="ARBA" id="ARBA00022603"/>
    </source>
</evidence>
<evidence type="ECO:0000256" key="2">
    <source>
        <dbReference type="ARBA" id="ARBA00022679"/>
    </source>
</evidence>
<dbReference type="Pfam" id="PF00891">
    <property type="entry name" value="Methyltransf_2"/>
    <property type="match status" value="1"/>
</dbReference>
<dbReference type="InterPro" id="IPR029063">
    <property type="entry name" value="SAM-dependent_MTases_sf"/>
</dbReference>
<organism evidence="6 7">
    <name type="scientific">Fusarium albosuccineum</name>
    <dbReference type="NCBI Taxonomy" id="1237068"/>
    <lineage>
        <taxon>Eukaryota</taxon>
        <taxon>Fungi</taxon>
        <taxon>Dikarya</taxon>
        <taxon>Ascomycota</taxon>
        <taxon>Pezizomycotina</taxon>
        <taxon>Sordariomycetes</taxon>
        <taxon>Hypocreomycetidae</taxon>
        <taxon>Hypocreales</taxon>
        <taxon>Nectriaceae</taxon>
        <taxon>Fusarium</taxon>
        <taxon>Fusarium decemcellulare species complex</taxon>
    </lineage>
</organism>
<dbReference type="InterPro" id="IPR036388">
    <property type="entry name" value="WH-like_DNA-bd_sf"/>
</dbReference>
<dbReference type="Gene3D" id="3.40.50.150">
    <property type="entry name" value="Vaccinia Virus protein VP39"/>
    <property type="match status" value="1"/>
</dbReference>
<dbReference type="PANTHER" id="PTHR43712:SF16">
    <property type="entry name" value="O-METHYLTRANSFERASE ELCB"/>
    <property type="match status" value="1"/>
</dbReference>
<reference evidence="6 7" key="1">
    <citation type="submission" date="2020-01" db="EMBL/GenBank/DDBJ databases">
        <title>Identification and distribution of gene clusters putatively required for synthesis of sphingolipid metabolism inhibitors in phylogenetically diverse species of the filamentous fungus Fusarium.</title>
        <authorList>
            <person name="Kim H.-S."/>
            <person name="Busman M."/>
            <person name="Brown D.W."/>
            <person name="Divon H."/>
            <person name="Uhlig S."/>
            <person name="Proctor R.H."/>
        </authorList>
    </citation>
    <scope>NUCLEOTIDE SEQUENCE [LARGE SCALE GENOMIC DNA]</scope>
    <source>
        <strain evidence="6 7">NRRL 20459</strain>
    </source>
</reference>
<evidence type="ECO:0000259" key="5">
    <source>
        <dbReference type="Pfam" id="PF00891"/>
    </source>
</evidence>
<dbReference type="InterPro" id="IPR001077">
    <property type="entry name" value="COMT_C"/>
</dbReference>
<keyword evidence="2 6" id="KW-0808">Transferase</keyword>
<keyword evidence="3" id="KW-0949">S-adenosyl-L-methionine</keyword>
<feature type="domain" description="O-methyltransferase C-terminal" evidence="5">
    <location>
        <begin position="173"/>
        <end position="378"/>
    </location>
</feature>
<keyword evidence="1 6" id="KW-0489">Methyltransferase</keyword>
<dbReference type="GO" id="GO:0008171">
    <property type="term" value="F:O-methyltransferase activity"/>
    <property type="evidence" value="ECO:0007669"/>
    <property type="project" value="InterPro"/>
</dbReference>
<name>A0A8H4PIJ5_9HYPO</name>
<dbReference type="AlphaFoldDB" id="A0A8H4PIJ5"/>
<dbReference type="OrthoDB" id="1535081at2759"/>
<dbReference type="EMBL" id="JAADYS010000168">
    <property type="protein sequence ID" value="KAF4471772.1"/>
    <property type="molecule type" value="Genomic_DNA"/>
</dbReference>
<evidence type="ECO:0000256" key="4">
    <source>
        <dbReference type="PIRSR" id="PIRSR005739-1"/>
    </source>
</evidence>
<dbReference type="SUPFAM" id="SSF53335">
    <property type="entry name" value="S-adenosyl-L-methionine-dependent methyltransferases"/>
    <property type="match status" value="1"/>
</dbReference>
<dbReference type="Proteomes" id="UP000554235">
    <property type="component" value="Unassembled WGS sequence"/>
</dbReference>
<evidence type="ECO:0000256" key="3">
    <source>
        <dbReference type="ARBA" id="ARBA00022691"/>
    </source>
</evidence>